<dbReference type="SUPFAM" id="SSF103473">
    <property type="entry name" value="MFS general substrate transporter"/>
    <property type="match status" value="1"/>
</dbReference>
<reference evidence="8 9" key="1">
    <citation type="submission" date="2016-03" db="EMBL/GenBank/DDBJ databases">
        <title>Cyphomyrmex costatus WGS genome.</title>
        <authorList>
            <person name="Nygaard S."/>
            <person name="Hu H."/>
            <person name="Boomsma J."/>
            <person name="Zhang G."/>
        </authorList>
    </citation>
    <scope>NUCLEOTIDE SEQUENCE [LARGE SCALE GENOMIC DNA]</scope>
    <source>
        <strain evidence="8">MS0001</strain>
        <tissue evidence="8">Whole body</tissue>
    </source>
</reference>
<dbReference type="Proteomes" id="UP000078542">
    <property type="component" value="Unassembled WGS sequence"/>
</dbReference>
<evidence type="ECO:0000256" key="5">
    <source>
        <dbReference type="SAM" id="MobiDB-lite"/>
    </source>
</evidence>
<evidence type="ECO:0000313" key="9">
    <source>
        <dbReference type="Proteomes" id="UP000078542"/>
    </source>
</evidence>
<dbReference type="STRING" id="456900.A0A195D351"/>
<evidence type="ECO:0000256" key="1">
    <source>
        <dbReference type="ARBA" id="ARBA00004141"/>
    </source>
</evidence>
<dbReference type="SUPFAM" id="SSF51206">
    <property type="entry name" value="cAMP-binding domain-like"/>
    <property type="match status" value="2"/>
</dbReference>
<dbReference type="PANTHER" id="PTHR24064">
    <property type="entry name" value="SOLUTE CARRIER FAMILY 22 MEMBER"/>
    <property type="match status" value="1"/>
</dbReference>
<dbReference type="PROSITE" id="PS50042">
    <property type="entry name" value="CNMP_BINDING_3"/>
    <property type="match status" value="1"/>
</dbReference>
<dbReference type="InterPro" id="IPR014710">
    <property type="entry name" value="RmlC-like_jellyroll"/>
</dbReference>
<dbReference type="Pfam" id="PF00083">
    <property type="entry name" value="Sugar_tr"/>
    <property type="match status" value="1"/>
</dbReference>
<proteinExistence type="predicted"/>
<dbReference type="GO" id="GO:0016020">
    <property type="term" value="C:membrane"/>
    <property type="evidence" value="ECO:0007669"/>
    <property type="project" value="UniProtKB-SubCell"/>
</dbReference>
<dbReference type="InterPro" id="IPR036259">
    <property type="entry name" value="MFS_trans_sf"/>
</dbReference>
<dbReference type="Pfam" id="PF00027">
    <property type="entry name" value="cNMP_binding"/>
    <property type="match status" value="1"/>
</dbReference>
<feature type="transmembrane region" description="Helical" evidence="6">
    <location>
        <begin position="455"/>
        <end position="475"/>
    </location>
</feature>
<feature type="transmembrane region" description="Helical" evidence="6">
    <location>
        <begin position="487"/>
        <end position="506"/>
    </location>
</feature>
<evidence type="ECO:0000313" key="8">
    <source>
        <dbReference type="EMBL" id="KYN07328.1"/>
    </source>
</evidence>
<sequence>MQLCCSKKNEVDPLRSENGSTNNPSSENAIDKFGFYQIVIFAFIGITLMLTAGFALSYVFTAGEVKYRCFVSECEHSGNTTFEPPWLNFSAPKINGVISRCTRYVIQNDHSDTCTKALFTNVTRYCDSWIYDSDEHTILNEWDFACDANRWKLTLVGTIQHTGQFVGLMFAGYISDRNTVCQYNEKNVHPRLFFHFQVWETNNFDGGNDSNWIKWLDTVLLRKLLDVSHIRIHQCQFSGGNLQRRIYFRYRTKNILGDSKKIYTHQETLCRFCLVTFADSASSRCWSEFLMQWMETMGVKHRVLGGVIVSSMFSVGEILLGLIASLLRSWRMLLRTVYGPALLAVFLPLVIPESVRWLMSKKKYEEMDKIYYKMARMNGLKVTDEAINTFKEQNITKAETKSELVVLDERKPIVQVLHSSVILTRLLVCSFCWITNTFVFYGLSLNSVTVAGEKYSNFILVAVVEIPAFCLGCVLNNRIGRKSTLSGAFMLSGVFCFASQFVPAETWSHGPLVLYMAGKLCIAMAFATTYIFTAELFPTTLRNSLLGFCSMIGRIGSILAPQTPLLYKLYCLKQFINNVDRSILLVRPLERSSANKAYIYDLITKFRAYTKHSENLRKNLAAVCNYQYLPSGRVIVRQGRKAENLYFIMNGEVYLSKVVIDDLTGDEKVIDMGIMHSGDMFGEVALLHTIPRTSTIITKTSVDLLLINRDDFNNILRSSLTKKWDDLRDALVHFNYFKLWDEATVRECCILSKLKDFKPNEILLGDGKGMVNYVHFILSGKCRLIEHMLVRERPSYQGMQYELYDSETFGPQLRRMSKKIVESDEFEPNQFDKSIPKSVGTQDEVDGLSIVTTTLLDVVKGWHEITDVATILMRESSVTSQLCYPSDVRTIFMQICTFSRGACFGLGEKMLHRRVVAITPVRCFLIPRYWLLEHNRANIWGRVKLFMDSKYPTKKQLFNEFLLNRKWMAYKQNLIKDVINRRGHFRSNTTIHDVPYSIRITDEIDPNL</sequence>
<organism evidence="8 9">
    <name type="scientific">Cyphomyrmex costatus</name>
    <dbReference type="NCBI Taxonomy" id="456900"/>
    <lineage>
        <taxon>Eukaryota</taxon>
        <taxon>Metazoa</taxon>
        <taxon>Ecdysozoa</taxon>
        <taxon>Arthropoda</taxon>
        <taxon>Hexapoda</taxon>
        <taxon>Insecta</taxon>
        <taxon>Pterygota</taxon>
        <taxon>Neoptera</taxon>
        <taxon>Endopterygota</taxon>
        <taxon>Hymenoptera</taxon>
        <taxon>Apocrita</taxon>
        <taxon>Aculeata</taxon>
        <taxon>Formicoidea</taxon>
        <taxon>Formicidae</taxon>
        <taxon>Myrmicinae</taxon>
        <taxon>Cyphomyrmex</taxon>
    </lineage>
</organism>
<dbReference type="EMBL" id="KQ976885">
    <property type="protein sequence ID" value="KYN07328.1"/>
    <property type="molecule type" value="Genomic_DNA"/>
</dbReference>
<evidence type="ECO:0000256" key="2">
    <source>
        <dbReference type="ARBA" id="ARBA00022692"/>
    </source>
</evidence>
<keyword evidence="4 6" id="KW-0472">Membrane</keyword>
<feature type="transmembrane region" description="Helical" evidence="6">
    <location>
        <begin position="35"/>
        <end position="60"/>
    </location>
</feature>
<evidence type="ECO:0000256" key="6">
    <source>
        <dbReference type="SAM" id="Phobius"/>
    </source>
</evidence>
<dbReference type="SMART" id="SM00100">
    <property type="entry name" value="cNMP"/>
    <property type="match status" value="1"/>
</dbReference>
<evidence type="ECO:0000256" key="3">
    <source>
        <dbReference type="ARBA" id="ARBA00022989"/>
    </source>
</evidence>
<feature type="transmembrane region" description="Helical" evidence="6">
    <location>
        <begin position="545"/>
        <end position="567"/>
    </location>
</feature>
<feature type="transmembrane region" description="Helical" evidence="6">
    <location>
        <begin position="303"/>
        <end position="326"/>
    </location>
</feature>
<name>A0A195D351_9HYME</name>
<feature type="transmembrane region" description="Helical" evidence="6">
    <location>
        <begin position="512"/>
        <end position="533"/>
    </location>
</feature>
<feature type="transmembrane region" description="Helical" evidence="6">
    <location>
        <begin position="338"/>
        <end position="359"/>
    </location>
</feature>
<evidence type="ECO:0000256" key="4">
    <source>
        <dbReference type="ARBA" id="ARBA00023136"/>
    </source>
</evidence>
<dbReference type="Gene3D" id="1.20.1250.20">
    <property type="entry name" value="MFS general substrate transporter like domains"/>
    <property type="match status" value="1"/>
</dbReference>
<dbReference type="CDD" id="cd00038">
    <property type="entry name" value="CAP_ED"/>
    <property type="match status" value="1"/>
</dbReference>
<evidence type="ECO:0000259" key="7">
    <source>
        <dbReference type="PROSITE" id="PS50042"/>
    </source>
</evidence>
<protein>
    <submittedName>
        <fullName evidence="8">Organic cation transporter protein</fullName>
    </submittedName>
</protein>
<comment type="subcellular location">
    <subcellularLocation>
        <location evidence="1">Membrane</location>
        <topology evidence="1">Multi-pass membrane protein</topology>
    </subcellularLocation>
</comment>
<feature type="transmembrane region" description="Helical" evidence="6">
    <location>
        <begin position="420"/>
        <end position="443"/>
    </location>
</feature>
<keyword evidence="9" id="KW-1185">Reference proteome</keyword>
<keyword evidence="2 6" id="KW-0812">Transmembrane</keyword>
<dbReference type="InterPro" id="IPR000595">
    <property type="entry name" value="cNMP-bd_dom"/>
</dbReference>
<dbReference type="InterPro" id="IPR005828">
    <property type="entry name" value="MFS_sugar_transport-like"/>
</dbReference>
<dbReference type="AlphaFoldDB" id="A0A195D351"/>
<keyword evidence="3 6" id="KW-1133">Transmembrane helix</keyword>
<dbReference type="GO" id="GO:0022857">
    <property type="term" value="F:transmembrane transporter activity"/>
    <property type="evidence" value="ECO:0007669"/>
    <property type="project" value="InterPro"/>
</dbReference>
<dbReference type="InterPro" id="IPR018490">
    <property type="entry name" value="cNMP-bd_dom_sf"/>
</dbReference>
<accession>A0A195D351</accession>
<dbReference type="Gene3D" id="2.60.120.10">
    <property type="entry name" value="Jelly Rolls"/>
    <property type="match status" value="2"/>
</dbReference>
<feature type="region of interest" description="Disordered" evidence="5">
    <location>
        <begin position="1"/>
        <end position="25"/>
    </location>
</feature>
<feature type="domain" description="Cyclic nucleotide-binding" evidence="7">
    <location>
        <begin position="608"/>
        <end position="716"/>
    </location>
</feature>
<gene>
    <name evidence="8" type="ORF">ALC62_01530</name>
</gene>